<evidence type="ECO:0000313" key="1">
    <source>
        <dbReference type="EMBL" id="KGN35003.1"/>
    </source>
</evidence>
<comment type="caution">
    <text evidence="1">The sequence shown here is derived from an EMBL/GenBank/DDBJ whole genome shotgun (WGS) entry which is preliminary data.</text>
</comment>
<gene>
    <name evidence="1" type="ORF">N802_01065</name>
</gene>
<reference evidence="1 2" key="1">
    <citation type="submission" date="2013-08" db="EMBL/GenBank/DDBJ databases">
        <title>The genome sequence of Knoellia sinensis.</title>
        <authorList>
            <person name="Zhu W."/>
            <person name="Wang G."/>
        </authorList>
    </citation>
    <scope>NUCLEOTIDE SEQUENCE [LARGE SCALE GENOMIC DNA]</scope>
    <source>
        <strain evidence="1 2">KCTC 19936</strain>
    </source>
</reference>
<keyword evidence="2" id="KW-1185">Reference proteome</keyword>
<proteinExistence type="predicted"/>
<accession>A0A0A0JD09</accession>
<sequence length="100" mass="10311">MMFRVPDSVAYDVIEADSDHGIGSQAGAAETVYLLSLPDGVPLVLSGMGAILWLLAAEGVTDVASAVASATGESVGSIEPLIRDYLESLVADGLLEHRPV</sequence>
<dbReference type="STRING" id="1385520.N802_01065"/>
<dbReference type="EMBL" id="AVPJ01000001">
    <property type="protein sequence ID" value="KGN35003.1"/>
    <property type="molecule type" value="Genomic_DNA"/>
</dbReference>
<evidence type="ECO:0000313" key="2">
    <source>
        <dbReference type="Proteomes" id="UP000030002"/>
    </source>
</evidence>
<dbReference type="Proteomes" id="UP000030002">
    <property type="component" value="Unassembled WGS sequence"/>
</dbReference>
<dbReference type="AlphaFoldDB" id="A0A0A0JD09"/>
<name>A0A0A0JD09_9MICO</name>
<organism evidence="1 2">
    <name type="scientific">Knoellia sinensis KCTC 19936</name>
    <dbReference type="NCBI Taxonomy" id="1385520"/>
    <lineage>
        <taxon>Bacteria</taxon>
        <taxon>Bacillati</taxon>
        <taxon>Actinomycetota</taxon>
        <taxon>Actinomycetes</taxon>
        <taxon>Micrococcales</taxon>
        <taxon>Intrasporangiaceae</taxon>
        <taxon>Knoellia</taxon>
    </lineage>
</organism>
<protein>
    <recommendedName>
        <fullName evidence="3">PqqD family protein</fullName>
    </recommendedName>
</protein>
<evidence type="ECO:0008006" key="3">
    <source>
        <dbReference type="Google" id="ProtNLM"/>
    </source>
</evidence>